<evidence type="ECO:0000313" key="3">
    <source>
        <dbReference type="Proteomes" id="UP000703269"/>
    </source>
</evidence>
<sequence>MLVLVYTEHEPLESFLSGAPQYLGHMVYQMLNCLHDLHYKANISHHDVNFNNIVVRRDGPDGEPRFILNDLDLATRVSEEVTPLTGPTSRYFIETLPYMSWEILRDLGIIYERKPFRPSLVLMSTIHRLRYDYESLLYVAIRCCFMCEKALVPEEDLQEQIDHWEVGHYNDLHLRKHFMLAFPRDPLDGVLNWFLFSPNFEPWRNWLRRWVEAVSRAAMLAKSLVKGAATSASDDGTEDLGQWQEVDNLWSRDAILKALRGHEPEIYRYVYDSDSK</sequence>
<dbReference type="SUPFAM" id="SSF56112">
    <property type="entry name" value="Protein kinase-like (PK-like)"/>
    <property type="match status" value="1"/>
</dbReference>
<reference evidence="2 3" key="1">
    <citation type="submission" date="2021-08" db="EMBL/GenBank/DDBJ databases">
        <title>Draft Genome Sequence of Phanerochaete sordida strain YK-624.</title>
        <authorList>
            <person name="Mori T."/>
            <person name="Dohra H."/>
            <person name="Suzuki T."/>
            <person name="Kawagishi H."/>
            <person name="Hirai H."/>
        </authorList>
    </citation>
    <scope>NUCLEOTIDE SEQUENCE [LARGE SCALE GENOMIC DNA]</scope>
    <source>
        <strain evidence="2 3">YK-624</strain>
    </source>
</reference>
<dbReference type="GO" id="GO:0005524">
    <property type="term" value="F:ATP binding"/>
    <property type="evidence" value="ECO:0007669"/>
    <property type="project" value="InterPro"/>
</dbReference>
<accession>A0A9P3GAP6</accession>
<dbReference type="EMBL" id="BPQB01000016">
    <property type="protein sequence ID" value="GJE90424.1"/>
    <property type="molecule type" value="Genomic_DNA"/>
</dbReference>
<dbReference type="Proteomes" id="UP000703269">
    <property type="component" value="Unassembled WGS sequence"/>
</dbReference>
<organism evidence="2 3">
    <name type="scientific">Phanerochaete sordida</name>
    <dbReference type="NCBI Taxonomy" id="48140"/>
    <lineage>
        <taxon>Eukaryota</taxon>
        <taxon>Fungi</taxon>
        <taxon>Dikarya</taxon>
        <taxon>Basidiomycota</taxon>
        <taxon>Agaricomycotina</taxon>
        <taxon>Agaricomycetes</taxon>
        <taxon>Polyporales</taxon>
        <taxon>Phanerochaetaceae</taxon>
        <taxon>Phanerochaete</taxon>
    </lineage>
</organism>
<gene>
    <name evidence="2" type="ORF">PsYK624_065570</name>
</gene>
<dbReference type="InterPro" id="IPR040976">
    <property type="entry name" value="Pkinase_fungal"/>
</dbReference>
<dbReference type="Pfam" id="PF17667">
    <property type="entry name" value="Pkinase_fungal"/>
    <property type="match status" value="1"/>
</dbReference>
<comment type="caution">
    <text evidence="2">The sequence shown here is derived from an EMBL/GenBank/DDBJ whole genome shotgun (WGS) entry which is preliminary data.</text>
</comment>
<protein>
    <recommendedName>
        <fullName evidence="1">Protein kinase domain-containing protein</fullName>
    </recommendedName>
</protein>
<evidence type="ECO:0000259" key="1">
    <source>
        <dbReference type="PROSITE" id="PS50011"/>
    </source>
</evidence>
<name>A0A9P3GAP6_9APHY</name>
<dbReference type="AlphaFoldDB" id="A0A9P3GAP6"/>
<feature type="domain" description="Protein kinase" evidence="1">
    <location>
        <begin position="1"/>
        <end position="276"/>
    </location>
</feature>
<dbReference type="Gene3D" id="1.10.510.10">
    <property type="entry name" value="Transferase(Phosphotransferase) domain 1"/>
    <property type="match status" value="1"/>
</dbReference>
<dbReference type="InterPro" id="IPR000719">
    <property type="entry name" value="Prot_kinase_dom"/>
</dbReference>
<dbReference type="PROSITE" id="PS50011">
    <property type="entry name" value="PROTEIN_KINASE_DOM"/>
    <property type="match status" value="1"/>
</dbReference>
<keyword evidence="3" id="KW-1185">Reference proteome</keyword>
<proteinExistence type="predicted"/>
<dbReference type="OrthoDB" id="5584477at2759"/>
<dbReference type="GO" id="GO:0004672">
    <property type="term" value="F:protein kinase activity"/>
    <property type="evidence" value="ECO:0007669"/>
    <property type="project" value="InterPro"/>
</dbReference>
<evidence type="ECO:0000313" key="2">
    <source>
        <dbReference type="EMBL" id="GJE90424.1"/>
    </source>
</evidence>
<dbReference type="InterPro" id="IPR011009">
    <property type="entry name" value="Kinase-like_dom_sf"/>
</dbReference>